<feature type="transmembrane region" description="Helical" evidence="1">
    <location>
        <begin position="102"/>
        <end position="126"/>
    </location>
</feature>
<feature type="transmembrane region" description="Helical" evidence="1">
    <location>
        <begin position="70"/>
        <end position="90"/>
    </location>
</feature>
<dbReference type="AlphaFoldDB" id="A0A9P9WKG5"/>
<feature type="transmembrane region" description="Helical" evidence="1">
    <location>
        <begin position="138"/>
        <end position="158"/>
    </location>
</feature>
<keyword evidence="3" id="KW-1185">Reference proteome</keyword>
<dbReference type="EMBL" id="JAFIMR010000018">
    <property type="protein sequence ID" value="KAI1867625.1"/>
    <property type="molecule type" value="Genomic_DNA"/>
</dbReference>
<organism evidence="2 3">
    <name type="scientific">Neoarthrinium moseri</name>
    <dbReference type="NCBI Taxonomy" id="1658444"/>
    <lineage>
        <taxon>Eukaryota</taxon>
        <taxon>Fungi</taxon>
        <taxon>Dikarya</taxon>
        <taxon>Ascomycota</taxon>
        <taxon>Pezizomycotina</taxon>
        <taxon>Sordariomycetes</taxon>
        <taxon>Xylariomycetidae</taxon>
        <taxon>Amphisphaeriales</taxon>
        <taxon>Apiosporaceae</taxon>
        <taxon>Neoarthrinium</taxon>
    </lineage>
</organism>
<proteinExistence type="predicted"/>
<gene>
    <name evidence="2" type="ORF">JX265_007427</name>
</gene>
<dbReference type="Proteomes" id="UP000829685">
    <property type="component" value="Unassembled WGS sequence"/>
</dbReference>
<keyword evidence="1" id="KW-0472">Membrane</keyword>
<evidence type="ECO:0000256" key="1">
    <source>
        <dbReference type="SAM" id="Phobius"/>
    </source>
</evidence>
<accession>A0A9P9WKG5</accession>
<keyword evidence="1" id="KW-0812">Transmembrane</keyword>
<protein>
    <submittedName>
        <fullName evidence="2">Uncharacterized protein</fullName>
    </submittedName>
</protein>
<evidence type="ECO:0000313" key="3">
    <source>
        <dbReference type="Proteomes" id="UP000829685"/>
    </source>
</evidence>
<evidence type="ECO:0000313" key="2">
    <source>
        <dbReference type="EMBL" id="KAI1867625.1"/>
    </source>
</evidence>
<comment type="caution">
    <text evidence="2">The sequence shown here is derived from an EMBL/GenBank/DDBJ whole genome shotgun (WGS) entry which is preliminary data.</text>
</comment>
<name>A0A9P9WKG5_9PEZI</name>
<sequence>MSIRQPQSMQQDENHIVGRPPPYELHFWGDGLAPLSPIPLLIHAFFSFCFTATGAAELGRIEPAYWDDPILTQCSMAIIWFFIQVASQFIAQIALIRYECPWAILCVLITATVSGYLGLIHNAILVHLPSANEEAEDLLPPFFLTIIANVPLLLYCMYSCVGSLVPPAHNANQCALSCSRMTGPAKSTVEYMKQDCEVDYSELSIKQKLSSSPD</sequence>
<reference evidence="2" key="1">
    <citation type="submission" date="2021-03" db="EMBL/GenBank/DDBJ databases">
        <title>Revisited historic fungal species revealed as producer of novel bioactive compounds through whole genome sequencing and comparative genomics.</title>
        <authorList>
            <person name="Vignolle G.A."/>
            <person name="Hochenegger N."/>
            <person name="Mach R.L."/>
            <person name="Mach-Aigner A.R."/>
            <person name="Javad Rahimi M."/>
            <person name="Salim K.A."/>
            <person name="Chan C.M."/>
            <person name="Lim L.B.L."/>
            <person name="Cai F."/>
            <person name="Druzhinina I.S."/>
            <person name="U'Ren J.M."/>
            <person name="Derntl C."/>
        </authorList>
    </citation>
    <scope>NUCLEOTIDE SEQUENCE</scope>
    <source>
        <strain evidence="2">TUCIM 5799</strain>
    </source>
</reference>
<feature type="transmembrane region" description="Helical" evidence="1">
    <location>
        <begin position="40"/>
        <end position="58"/>
    </location>
</feature>
<keyword evidence="1" id="KW-1133">Transmembrane helix</keyword>